<reference evidence="2 3" key="1">
    <citation type="submission" date="2024-09" db="EMBL/GenBank/DDBJ databases">
        <authorList>
            <person name="Sun Q."/>
            <person name="Mori K."/>
        </authorList>
    </citation>
    <scope>NUCLEOTIDE SEQUENCE [LARGE SCALE GENOMIC DNA]</scope>
    <source>
        <strain evidence="2 3">KCTC 23315</strain>
    </source>
</reference>
<dbReference type="EMBL" id="JBHLXP010000003">
    <property type="protein sequence ID" value="MFC0048969.1"/>
    <property type="molecule type" value="Genomic_DNA"/>
</dbReference>
<accession>A0ABV6BF00</accession>
<organism evidence="2 3">
    <name type="scientific">Rheinheimera tilapiae</name>
    <dbReference type="NCBI Taxonomy" id="875043"/>
    <lineage>
        <taxon>Bacteria</taxon>
        <taxon>Pseudomonadati</taxon>
        <taxon>Pseudomonadota</taxon>
        <taxon>Gammaproteobacteria</taxon>
        <taxon>Chromatiales</taxon>
        <taxon>Chromatiaceae</taxon>
        <taxon>Rheinheimera</taxon>
    </lineage>
</organism>
<dbReference type="Pfam" id="PF11456">
    <property type="entry name" value="DUF3019"/>
    <property type="match status" value="1"/>
</dbReference>
<proteinExistence type="predicted"/>
<sequence>MCSDQRYRPTLFTLLCCALLSSPVAAVAEATGGIKLALTPATCVALQQGRLCYATVHVRWQSATPQDLCLQAGTQKLYCWPTGREGQWRYEFAEYDGQQLQLVSPDGIQAQATISVNWVQKNPRVKRHWRLF</sequence>
<dbReference type="Proteomes" id="UP001589813">
    <property type="component" value="Unassembled WGS sequence"/>
</dbReference>
<dbReference type="RefSeq" id="WP_377243982.1">
    <property type="nucleotide sequence ID" value="NZ_JBHLXP010000003.1"/>
</dbReference>
<dbReference type="InterPro" id="IPR021559">
    <property type="entry name" value="DUF3019"/>
</dbReference>
<keyword evidence="1" id="KW-0732">Signal</keyword>
<gene>
    <name evidence="2" type="ORF">ACFFJP_11800</name>
</gene>
<feature type="chain" id="PRO_5045887343" evidence="1">
    <location>
        <begin position="29"/>
        <end position="132"/>
    </location>
</feature>
<protein>
    <submittedName>
        <fullName evidence="2">DUF3019 domain-containing protein</fullName>
    </submittedName>
</protein>
<evidence type="ECO:0000313" key="2">
    <source>
        <dbReference type="EMBL" id="MFC0048969.1"/>
    </source>
</evidence>
<evidence type="ECO:0000313" key="3">
    <source>
        <dbReference type="Proteomes" id="UP001589813"/>
    </source>
</evidence>
<comment type="caution">
    <text evidence="2">The sequence shown here is derived from an EMBL/GenBank/DDBJ whole genome shotgun (WGS) entry which is preliminary data.</text>
</comment>
<feature type="signal peptide" evidence="1">
    <location>
        <begin position="1"/>
        <end position="28"/>
    </location>
</feature>
<evidence type="ECO:0000256" key="1">
    <source>
        <dbReference type="SAM" id="SignalP"/>
    </source>
</evidence>
<name>A0ABV6BF00_9GAMM</name>
<keyword evidence="3" id="KW-1185">Reference proteome</keyword>